<evidence type="ECO:0000313" key="3">
    <source>
        <dbReference type="Proteomes" id="UP000078550"/>
    </source>
</evidence>
<protein>
    <submittedName>
        <fullName evidence="2">PIR Superfamily Protein</fullName>
    </submittedName>
</protein>
<evidence type="ECO:0000313" key="1">
    <source>
        <dbReference type="EMBL" id="SBT57181.1"/>
    </source>
</evidence>
<reference evidence="2" key="3">
    <citation type="submission" date="2016-05" db="EMBL/GenBank/DDBJ databases">
        <authorList>
            <person name="Lavstsen T."/>
            <person name="Jespersen J.S."/>
        </authorList>
    </citation>
    <scope>NUCLEOTIDE SEQUENCE [LARGE SCALE GENOMIC DNA]</scope>
</reference>
<reference evidence="4" key="2">
    <citation type="submission" date="2016-05" db="EMBL/GenBank/DDBJ databases">
        <authorList>
            <person name="Naeem R."/>
        </authorList>
    </citation>
    <scope>NUCLEOTIDE SEQUENCE [LARGE SCALE GENOMIC DNA]</scope>
</reference>
<dbReference type="Proteomes" id="UP000078550">
    <property type="component" value="Unassembled WGS sequence"/>
</dbReference>
<evidence type="ECO:0000313" key="2">
    <source>
        <dbReference type="EMBL" id="SBT57739.1"/>
    </source>
</evidence>
<name>A0A1A9AND7_PLAOA</name>
<sequence>MSCKYGSSKENYTFLRNSPYYGNLIQGFETNELKQKREDVCTNFINDNSLRENSSVKEICKEFMYMYNYLNKIHSSQKKDKTITDEDCHFMNYWLNLKLKKNNIDTSMCVNDFYDKLRIKDESFFSSPTLLEKHLHVIDSGNLKNMELLYELYDTKQKIIDEMYNQDITENKKELCKTYTKKCYDIYIEGMDNCLNGYDDFYEALKDFKISYNYAIEWDPKDLKNCQFSQYFYLPNYDPVLEKQRNIMASKILSAPLILSFYTPLGTFLRTKLNIVKNRWMNSDEYERELSSLYTDIEDNISNNGEYNIGYYSETN</sequence>
<dbReference type="Proteomes" id="UP000078555">
    <property type="component" value="Unassembled WGS sequence"/>
</dbReference>
<dbReference type="EMBL" id="FLRD01001630">
    <property type="protein sequence ID" value="SBT57739.1"/>
    <property type="molecule type" value="Genomic_DNA"/>
</dbReference>
<gene>
    <name evidence="2" type="ORF">POVWA1_083450</name>
    <name evidence="1" type="ORF">POVWA2_077820</name>
</gene>
<reference evidence="3" key="1">
    <citation type="submission" date="2016-05" db="EMBL/GenBank/DDBJ databases">
        <authorList>
            <person name="Naeem Raeece"/>
        </authorList>
    </citation>
    <scope>NUCLEOTIDE SEQUENCE [LARGE SCALE GENOMIC DNA]</scope>
</reference>
<dbReference type="EMBL" id="FLRE01001777">
    <property type="protein sequence ID" value="SBT57181.1"/>
    <property type="molecule type" value="Genomic_DNA"/>
</dbReference>
<evidence type="ECO:0000313" key="4">
    <source>
        <dbReference type="Proteomes" id="UP000078555"/>
    </source>
</evidence>
<organism evidence="2 4">
    <name type="scientific">Plasmodium ovale wallikeri</name>
    <dbReference type="NCBI Taxonomy" id="864142"/>
    <lineage>
        <taxon>Eukaryota</taxon>
        <taxon>Sar</taxon>
        <taxon>Alveolata</taxon>
        <taxon>Apicomplexa</taxon>
        <taxon>Aconoidasida</taxon>
        <taxon>Haemosporida</taxon>
        <taxon>Plasmodiidae</taxon>
        <taxon>Plasmodium</taxon>
        <taxon>Plasmodium (Plasmodium)</taxon>
    </lineage>
</organism>
<keyword evidence="4" id="KW-1185">Reference proteome</keyword>
<dbReference type="AlphaFoldDB" id="A0A1A9AND7"/>
<accession>A0A1A9AND7</accession>
<proteinExistence type="predicted"/>